<comment type="function">
    <text evidence="1">Catalyzes the last step of tRNA splicing, the transfer of the splice junction 2'-phosphate from ligated tRNA to NAD to produce ADP-ribose 1''-2'' cyclic phosphate.</text>
</comment>
<keyword evidence="9" id="KW-1185">Reference proteome</keyword>
<dbReference type="PANTHER" id="PTHR12684">
    <property type="entry name" value="PUTATIVE PHOSPHOTRANSFERASE"/>
    <property type="match status" value="1"/>
</dbReference>
<dbReference type="Gene3D" id="3.20.170.30">
    <property type="match status" value="1"/>
</dbReference>
<dbReference type="Gene3D" id="1.10.10.970">
    <property type="entry name" value="RNA 2'-phosphotransferase, Tpt1/KptA family, N-terminal domain"/>
    <property type="match status" value="1"/>
</dbReference>
<evidence type="ECO:0000313" key="8">
    <source>
        <dbReference type="EMBL" id="KMZ63042.1"/>
    </source>
</evidence>
<keyword evidence="4" id="KW-0808">Transferase</keyword>
<comment type="similarity">
    <text evidence="2">Belongs to the KptA/TPT1 family.</text>
</comment>
<dbReference type="AlphaFoldDB" id="A0A0K9P485"/>
<evidence type="ECO:0000313" key="9">
    <source>
        <dbReference type="Proteomes" id="UP000036987"/>
    </source>
</evidence>
<dbReference type="SUPFAM" id="SSF56399">
    <property type="entry name" value="ADP-ribosylation"/>
    <property type="match status" value="1"/>
</dbReference>
<evidence type="ECO:0000256" key="2">
    <source>
        <dbReference type="ARBA" id="ARBA00009836"/>
    </source>
</evidence>
<evidence type="ECO:0000256" key="7">
    <source>
        <dbReference type="SAM" id="MobiDB-lite"/>
    </source>
</evidence>
<dbReference type="InterPro" id="IPR042081">
    <property type="entry name" value="RNA_2'-PTrans_C"/>
</dbReference>
<dbReference type="OrthoDB" id="419694at2759"/>
<dbReference type="Proteomes" id="UP000036987">
    <property type="component" value="Unassembled WGS sequence"/>
</dbReference>
<evidence type="ECO:0000256" key="4">
    <source>
        <dbReference type="ARBA" id="ARBA00022679"/>
    </source>
</evidence>
<dbReference type="GO" id="GO:0000215">
    <property type="term" value="F:tRNA 2'-phosphotransferase activity"/>
    <property type="evidence" value="ECO:0000318"/>
    <property type="project" value="GO_Central"/>
</dbReference>
<protein>
    <recommendedName>
        <fullName evidence="3">2'-phosphotransferase</fullName>
        <ecNumber evidence="3">2.7.1.160</ecNumber>
    </recommendedName>
</protein>
<comment type="catalytic activity">
    <reaction evidence="6">
        <text>2'-phospho-[ligated tRNA] + NAD(+) = mature tRNA + ADP-alpha-D-ribose 1'',2''-cyclic phosphate + nicotinamide</text>
        <dbReference type="Rhea" id="RHEA:23324"/>
        <dbReference type="Rhea" id="RHEA-COMP:11106"/>
        <dbReference type="Rhea" id="RHEA-COMP:11107"/>
        <dbReference type="ChEBI" id="CHEBI:17154"/>
        <dbReference type="ChEBI" id="CHEBI:57540"/>
        <dbReference type="ChEBI" id="CHEBI:76596"/>
        <dbReference type="ChEBI" id="CHEBI:82883"/>
        <dbReference type="ChEBI" id="CHEBI:85027"/>
        <dbReference type="EC" id="2.7.1.160"/>
    </reaction>
</comment>
<dbReference type="InterPro" id="IPR042080">
    <property type="entry name" value="RNA_2'-PTrans_N"/>
</dbReference>
<evidence type="ECO:0000256" key="5">
    <source>
        <dbReference type="ARBA" id="ARBA00023027"/>
    </source>
</evidence>
<evidence type="ECO:0000256" key="1">
    <source>
        <dbReference type="ARBA" id="ARBA00003343"/>
    </source>
</evidence>
<dbReference type="Pfam" id="PF01885">
    <property type="entry name" value="PTS_2-RNA"/>
    <property type="match status" value="1"/>
</dbReference>
<name>A0A0K9P485_ZOSMR</name>
<accession>A0A0K9P485</accession>
<dbReference type="STRING" id="29655.A0A0K9P485"/>
<gene>
    <name evidence="8" type="ORF">ZOSMA_42G00810</name>
</gene>
<dbReference type="EC" id="2.7.1.160" evidence="3"/>
<dbReference type="GO" id="GO:0006388">
    <property type="term" value="P:tRNA splicing, via endonucleolytic cleavage and ligation"/>
    <property type="evidence" value="ECO:0000318"/>
    <property type="project" value="GO_Central"/>
</dbReference>
<proteinExistence type="inferred from homology"/>
<sequence>MISKSPFLVTRQISPKLSLLLRQGYWAADCNKIFGKIPTQTPYLSHSVVEFATFNRLSLCRVSGFACFEIPCPCRYHLPMERRSGVHSMSSLSRNRGGSRHGGGRGQRSSSGSVDERINSLGRLLTKILRHMASELNLNIRRDGYVKVNDLLQLNITTHAKVPLKSHTLDEIKEAVRKDSKQRFNLIEENGMFLIRANQGHSIESLSSDSLLRPILSAADAPVCVHGTYKQNLELILQSGLKRMQRLHVHFANCLPTDGEVISGFRSSVNILIFLDVGKALEDGMKMYISSNNVILTEGFDGVVPVKYFQKIETWPGRQVVPF</sequence>
<evidence type="ECO:0000256" key="3">
    <source>
        <dbReference type="ARBA" id="ARBA00012007"/>
    </source>
</evidence>
<dbReference type="PANTHER" id="PTHR12684:SF2">
    <property type="entry name" value="TRNA 2'-PHOSPHOTRANSFERASE 1"/>
    <property type="match status" value="1"/>
</dbReference>
<comment type="caution">
    <text evidence="8">The sequence shown here is derived from an EMBL/GenBank/DDBJ whole genome shotgun (WGS) entry which is preliminary data.</text>
</comment>
<keyword evidence="5" id="KW-0520">NAD</keyword>
<feature type="region of interest" description="Disordered" evidence="7">
    <location>
        <begin position="87"/>
        <end position="115"/>
    </location>
</feature>
<dbReference type="EMBL" id="LFYR01001279">
    <property type="protein sequence ID" value="KMZ63042.1"/>
    <property type="molecule type" value="Genomic_DNA"/>
</dbReference>
<dbReference type="InterPro" id="IPR002745">
    <property type="entry name" value="Ptrans_KptA/Tpt1"/>
</dbReference>
<dbReference type="OMA" id="GRIHPKY"/>
<evidence type="ECO:0000256" key="6">
    <source>
        <dbReference type="ARBA" id="ARBA00047949"/>
    </source>
</evidence>
<organism evidence="8 9">
    <name type="scientific">Zostera marina</name>
    <name type="common">Eelgrass</name>
    <dbReference type="NCBI Taxonomy" id="29655"/>
    <lineage>
        <taxon>Eukaryota</taxon>
        <taxon>Viridiplantae</taxon>
        <taxon>Streptophyta</taxon>
        <taxon>Embryophyta</taxon>
        <taxon>Tracheophyta</taxon>
        <taxon>Spermatophyta</taxon>
        <taxon>Magnoliopsida</taxon>
        <taxon>Liliopsida</taxon>
        <taxon>Zosteraceae</taxon>
        <taxon>Zostera</taxon>
    </lineage>
</organism>
<reference evidence="9" key="1">
    <citation type="journal article" date="2016" name="Nature">
        <title>The genome of the seagrass Zostera marina reveals angiosperm adaptation to the sea.</title>
        <authorList>
            <person name="Olsen J.L."/>
            <person name="Rouze P."/>
            <person name="Verhelst B."/>
            <person name="Lin Y.-C."/>
            <person name="Bayer T."/>
            <person name="Collen J."/>
            <person name="Dattolo E."/>
            <person name="De Paoli E."/>
            <person name="Dittami S."/>
            <person name="Maumus F."/>
            <person name="Michel G."/>
            <person name="Kersting A."/>
            <person name="Lauritano C."/>
            <person name="Lohaus R."/>
            <person name="Toepel M."/>
            <person name="Tonon T."/>
            <person name="Vanneste K."/>
            <person name="Amirebrahimi M."/>
            <person name="Brakel J."/>
            <person name="Bostroem C."/>
            <person name="Chovatia M."/>
            <person name="Grimwood J."/>
            <person name="Jenkins J.W."/>
            <person name="Jueterbock A."/>
            <person name="Mraz A."/>
            <person name="Stam W.T."/>
            <person name="Tice H."/>
            <person name="Bornberg-Bauer E."/>
            <person name="Green P.J."/>
            <person name="Pearson G.A."/>
            <person name="Procaccini G."/>
            <person name="Duarte C.M."/>
            <person name="Schmutz J."/>
            <person name="Reusch T.B.H."/>
            <person name="Van de Peer Y."/>
        </authorList>
    </citation>
    <scope>NUCLEOTIDE SEQUENCE [LARGE SCALE GENOMIC DNA]</scope>
    <source>
        <strain evidence="9">cv. Finnish</strain>
    </source>
</reference>